<evidence type="ECO:0000313" key="1">
    <source>
        <dbReference type="EMBL" id="SHN52099.1"/>
    </source>
</evidence>
<name>A0A1M7S0J5_9FIRM</name>
<gene>
    <name evidence="1" type="ORF">SAMN02745215_00359</name>
</gene>
<accession>A0A1M7S0J5</accession>
<dbReference type="AlphaFoldDB" id="A0A1M7S0J5"/>
<proteinExistence type="predicted"/>
<dbReference type="RefSeq" id="WP_072770993.1">
    <property type="nucleotide sequence ID" value="NZ_FRDN01000003.1"/>
</dbReference>
<dbReference type="EMBL" id="FRDN01000003">
    <property type="protein sequence ID" value="SHN52099.1"/>
    <property type="molecule type" value="Genomic_DNA"/>
</dbReference>
<keyword evidence="2" id="KW-1185">Reference proteome</keyword>
<dbReference type="STRING" id="1121395.SAMN02745215_00359"/>
<dbReference type="Proteomes" id="UP000184010">
    <property type="component" value="Unassembled WGS sequence"/>
</dbReference>
<organism evidence="1 2">
    <name type="scientific">Desulfitobacterium chlororespirans DSM 11544</name>
    <dbReference type="NCBI Taxonomy" id="1121395"/>
    <lineage>
        <taxon>Bacteria</taxon>
        <taxon>Bacillati</taxon>
        <taxon>Bacillota</taxon>
        <taxon>Clostridia</taxon>
        <taxon>Eubacteriales</taxon>
        <taxon>Desulfitobacteriaceae</taxon>
        <taxon>Desulfitobacterium</taxon>
    </lineage>
</organism>
<reference evidence="2" key="1">
    <citation type="submission" date="2016-12" db="EMBL/GenBank/DDBJ databases">
        <authorList>
            <person name="Varghese N."/>
            <person name="Submissions S."/>
        </authorList>
    </citation>
    <scope>NUCLEOTIDE SEQUENCE [LARGE SCALE GENOMIC DNA]</scope>
    <source>
        <strain evidence="2">DSM 11544</strain>
    </source>
</reference>
<evidence type="ECO:0000313" key="2">
    <source>
        <dbReference type="Proteomes" id="UP000184010"/>
    </source>
</evidence>
<protein>
    <submittedName>
        <fullName evidence="1">Uncharacterized protein</fullName>
    </submittedName>
</protein>
<sequence length="499" mass="57892">MATVDLDSYLLNMHIGEGRRDAAAGVRGFLFQDLLAIEELIREETEYICSEFIEDVCSVTSNSVRIIQSKYTPKTDLDIKTITRELYYQYIKLKRYGYGGEIIPVLGFHADAKTKPDEEMAKQYLNLTEERREFQGTDDEIKEEVTRCIMAGTKEERENNLFKSFYQPEELSDFLRIYQMNEVSKNIGDYRKELGERLDESIRIECCPIENEDDRKDLLIALAVKLIQERYNEPDQPADNRELLKHRKVKRADFLAKLEDLLALEPSVSVVIQSFVDEAYCEFVDEPLTPHNRIRLNLLYASTNEWVKSNLESSDGVIQLLNTVSTDRNVPNGGDGASALRKELYICKEKIMTFYHNIWKIKLNLKQATFGECWLSEIREYIAFSFYDQKDCSERSIIMGSIGNDRPRKKIGYVQARVRAWRERPRKWYLRSNNIRGVGDYSIDTGNIAPLRLDVTLISPEQFTVECMECIGIDKGEWATEENCEEHIFSKQCKYGGLS</sequence>